<keyword evidence="3" id="KW-0560">Oxidoreductase</keyword>
<dbReference type="Gene3D" id="3.40.50.720">
    <property type="entry name" value="NAD(P)-binding Rossmann-like Domain"/>
    <property type="match status" value="1"/>
</dbReference>
<dbReference type="Pfam" id="PF00106">
    <property type="entry name" value="adh_short"/>
    <property type="match status" value="1"/>
</dbReference>
<evidence type="ECO:0000256" key="3">
    <source>
        <dbReference type="ARBA" id="ARBA00023002"/>
    </source>
</evidence>
<dbReference type="PANTHER" id="PTHR43544:SF7">
    <property type="entry name" value="NADB-LER2"/>
    <property type="match status" value="1"/>
</dbReference>
<dbReference type="EMBL" id="JAFIQS010000011">
    <property type="protein sequence ID" value="KAG5164548.1"/>
    <property type="molecule type" value="Genomic_DNA"/>
</dbReference>
<dbReference type="SUPFAM" id="SSF51735">
    <property type="entry name" value="NAD(P)-binding Rossmann-fold domains"/>
    <property type="match status" value="1"/>
</dbReference>
<proteinExistence type="inferred from homology"/>
<comment type="caution">
    <text evidence="4">The sequence shown here is derived from an EMBL/GenBank/DDBJ whole genome shotgun (WGS) entry which is preliminary data.</text>
</comment>
<accession>A0A8H7XRT2</accession>
<evidence type="ECO:0000313" key="4">
    <source>
        <dbReference type="EMBL" id="KAG5164548.1"/>
    </source>
</evidence>
<name>A0A8H7XRT2_PSICU</name>
<dbReference type="InterPro" id="IPR051468">
    <property type="entry name" value="Fungal_SecMetab_SDRs"/>
</dbReference>
<dbReference type="GO" id="GO:0005737">
    <property type="term" value="C:cytoplasm"/>
    <property type="evidence" value="ECO:0007669"/>
    <property type="project" value="TreeGrafter"/>
</dbReference>
<dbReference type="PRINTS" id="PR00081">
    <property type="entry name" value="GDHRDH"/>
</dbReference>
<evidence type="ECO:0000256" key="1">
    <source>
        <dbReference type="ARBA" id="ARBA00006484"/>
    </source>
</evidence>
<dbReference type="PANTHER" id="PTHR43544">
    <property type="entry name" value="SHORT-CHAIN DEHYDROGENASE/REDUCTASE"/>
    <property type="match status" value="1"/>
</dbReference>
<sequence>MSPSTIYLVTGANRERGIGFALVSLILSKHSDAFVYATVRDPSKPSRLDELKEKYPTRIAVVKWIATDVAVNRELAKEIEQRHGRVDTVIGNAAIIGGNNQIRDIKLSDMEEHFQVNVLSHIVLFQELYALLRKSSTPRFIPITSIAGSIGEPAIELDMANTAYASSKTTLNWITRKLHFENEWLVTFPLSPGGVDTDMFDYTRETDKTGVVANLVAKYGDFPKADTAAPLLLDIIDGSTREKDGGQFINLDGRRVPW</sequence>
<dbReference type="GO" id="GO:0016491">
    <property type="term" value="F:oxidoreductase activity"/>
    <property type="evidence" value="ECO:0007669"/>
    <property type="project" value="UniProtKB-KW"/>
</dbReference>
<keyword evidence="2" id="KW-0521">NADP</keyword>
<dbReference type="AlphaFoldDB" id="A0A8H7XRT2"/>
<organism evidence="4">
    <name type="scientific">Psilocybe cubensis</name>
    <name type="common">Psychedelic mushroom</name>
    <name type="synonym">Stropharia cubensis</name>
    <dbReference type="NCBI Taxonomy" id="181762"/>
    <lineage>
        <taxon>Eukaryota</taxon>
        <taxon>Fungi</taxon>
        <taxon>Dikarya</taxon>
        <taxon>Basidiomycota</taxon>
        <taxon>Agaricomycotina</taxon>
        <taxon>Agaricomycetes</taxon>
        <taxon>Agaricomycetidae</taxon>
        <taxon>Agaricales</taxon>
        <taxon>Agaricineae</taxon>
        <taxon>Strophariaceae</taxon>
        <taxon>Psilocybe</taxon>
    </lineage>
</organism>
<dbReference type="OrthoDB" id="9876299at2759"/>
<comment type="similarity">
    <text evidence="1">Belongs to the short-chain dehydrogenases/reductases (SDR) family.</text>
</comment>
<reference evidence="4" key="1">
    <citation type="submission" date="2021-02" db="EMBL/GenBank/DDBJ databases">
        <title>Psilocybe cubensis genome.</title>
        <authorList>
            <person name="Mckernan K.J."/>
            <person name="Crawford S."/>
            <person name="Trippe A."/>
            <person name="Kane L.T."/>
            <person name="Mclaughlin S."/>
        </authorList>
    </citation>
    <scope>NUCLEOTIDE SEQUENCE [LARGE SCALE GENOMIC DNA]</scope>
    <source>
        <strain evidence="4">MGC-MH-2018</strain>
    </source>
</reference>
<evidence type="ECO:0000256" key="2">
    <source>
        <dbReference type="ARBA" id="ARBA00022857"/>
    </source>
</evidence>
<dbReference type="InterPro" id="IPR002347">
    <property type="entry name" value="SDR_fam"/>
</dbReference>
<dbReference type="InterPro" id="IPR036291">
    <property type="entry name" value="NAD(P)-bd_dom_sf"/>
</dbReference>
<gene>
    <name evidence="4" type="ORF">JR316_010184</name>
</gene>
<protein>
    <submittedName>
        <fullName evidence="4">Uncharacterized protein</fullName>
    </submittedName>
</protein>